<dbReference type="RefSeq" id="XP_069208665.1">
    <property type="nucleotide sequence ID" value="XM_069354023.1"/>
</dbReference>
<dbReference type="InterPro" id="IPR029071">
    <property type="entry name" value="Ubiquitin-like_domsf"/>
</dbReference>
<sequence>MAEEQSKAPVPDTPAAQAAQPDASAGPSTANTATDALSNVKVFAPPAETSGPQPVELDDAFFEHSISDVQALHASVTGQSSRLNNAPLLTNKHRDADRAAREQKKADKWPTATIRVKFSDGTQIQSTFPSTSPIQPVYDFIRLSLSPAALEKTFTLYQPPRTLYPEKPPPPDPKKAKPVNPLMKAHIVPPANYGHVRGGVVSGLQGGTGGKESLSDLGLVPQSVLLVHWDDAAMNASTFPAPLADHLKANVAPLPAPAVKAEAQKERKPLIGSGPDAKIPKWLQKGLLKKK</sequence>
<dbReference type="Gene3D" id="3.10.20.90">
    <property type="entry name" value="Phosphatidylinositol 3-kinase Catalytic Subunit, Chain A, domain 1"/>
    <property type="match status" value="1"/>
</dbReference>
<dbReference type="Pfam" id="PF00789">
    <property type="entry name" value="UBX"/>
    <property type="match status" value="1"/>
</dbReference>
<proteinExistence type="predicted"/>
<gene>
    <name evidence="3" type="ORF">Q8F55_005534</name>
</gene>
<accession>A0ABR3Q2N6</accession>
<dbReference type="PANTHER" id="PTHR46467:SF1">
    <property type="entry name" value="TETHER CONTAINING UBX DOMAIN FOR GLUT4"/>
    <property type="match status" value="1"/>
</dbReference>
<comment type="caution">
    <text evidence="3">The sequence shown here is derived from an EMBL/GenBank/DDBJ whole genome shotgun (WGS) entry which is preliminary data.</text>
</comment>
<dbReference type="Proteomes" id="UP001565368">
    <property type="component" value="Unassembled WGS sequence"/>
</dbReference>
<organism evidence="3 4">
    <name type="scientific">Vanrija albida</name>
    <dbReference type="NCBI Taxonomy" id="181172"/>
    <lineage>
        <taxon>Eukaryota</taxon>
        <taxon>Fungi</taxon>
        <taxon>Dikarya</taxon>
        <taxon>Basidiomycota</taxon>
        <taxon>Agaricomycotina</taxon>
        <taxon>Tremellomycetes</taxon>
        <taxon>Trichosporonales</taxon>
        <taxon>Trichosporonaceae</taxon>
        <taxon>Vanrija</taxon>
    </lineage>
</organism>
<dbReference type="CDD" id="cd01767">
    <property type="entry name" value="UBX"/>
    <property type="match status" value="1"/>
</dbReference>
<dbReference type="SUPFAM" id="SSF54236">
    <property type="entry name" value="Ubiquitin-like"/>
    <property type="match status" value="1"/>
</dbReference>
<name>A0ABR3Q2N6_9TREE</name>
<feature type="domain" description="UBX" evidence="2">
    <location>
        <begin position="107"/>
        <end position="158"/>
    </location>
</feature>
<dbReference type="PROSITE" id="PS50033">
    <property type="entry name" value="UBX"/>
    <property type="match status" value="1"/>
</dbReference>
<dbReference type="EMBL" id="JBBXJM010000004">
    <property type="protein sequence ID" value="KAL1408721.1"/>
    <property type="molecule type" value="Genomic_DNA"/>
</dbReference>
<keyword evidence="4" id="KW-1185">Reference proteome</keyword>
<evidence type="ECO:0000256" key="1">
    <source>
        <dbReference type="SAM" id="MobiDB-lite"/>
    </source>
</evidence>
<evidence type="ECO:0000259" key="2">
    <source>
        <dbReference type="PROSITE" id="PS50033"/>
    </source>
</evidence>
<dbReference type="PANTHER" id="PTHR46467">
    <property type="entry name" value="TETHER CONTAINING UBX DOMAIN FOR GLUT4"/>
    <property type="match status" value="1"/>
</dbReference>
<feature type="compositionally biased region" description="Low complexity" evidence="1">
    <location>
        <begin position="8"/>
        <end position="28"/>
    </location>
</feature>
<evidence type="ECO:0000313" key="3">
    <source>
        <dbReference type="EMBL" id="KAL1408721.1"/>
    </source>
</evidence>
<protein>
    <recommendedName>
        <fullName evidence="2">UBX domain-containing protein</fullName>
    </recommendedName>
</protein>
<dbReference type="GeneID" id="95986577"/>
<reference evidence="3 4" key="1">
    <citation type="submission" date="2023-08" db="EMBL/GenBank/DDBJ databases">
        <title>Annotated Genome Sequence of Vanrija albida AlHP1.</title>
        <authorList>
            <person name="Herzog R."/>
        </authorList>
    </citation>
    <scope>NUCLEOTIDE SEQUENCE [LARGE SCALE GENOMIC DNA]</scope>
    <source>
        <strain evidence="3 4">AlHP1</strain>
    </source>
</reference>
<dbReference type="InterPro" id="IPR001012">
    <property type="entry name" value="UBX_dom"/>
</dbReference>
<evidence type="ECO:0000313" key="4">
    <source>
        <dbReference type="Proteomes" id="UP001565368"/>
    </source>
</evidence>
<feature type="region of interest" description="Disordered" evidence="1">
    <location>
        <begin position="1"/>
        <end position="55"/>
    </location>
</feature>